<accession>A0A0A0B2V3</accession>
<evidence type="ECO:0000313" key="2">
    <source>
        <dbReference type="EMBL" id="KGM00482.1"/>
    </source>
</evidence>
<reference evidence="2 3" key="1">
    <citation type="submission" date="2013-10" db="EMBL/GenBank/DDBJ databases">
        <authorList>
            <person name="Wang G."/>
            <person name="Zhuang W."/>
        </authorList>
    </citation>
    <scope>NUCLEOTIDE SEQUENCE [LARGE SCALE GENOMIC DNA]</scope>
    <source>
        <strain evidence="2 3">DSM 20118</strain>
    </source>
</reference>
<keyword evidence="1" id="KW-0472">Membrane</keyword>
<sequence length="91" mass="9709">MAAHETAVPEWKLNRESETLRERAKRAILVWGLVVGVGAAAAVASYASALQTLGTALSMTAVLAGGFMLLRGVRDWATADRRAEERLSRAG</sequence>
<organism evidence="2 3">
    <name type="scientific">Cellulomonas cellasea DSM 20118</name>
    <dbReference type="NCBI Taxonomy" id="1408250"/>
    <lineage>
        <taxon>Bacteria</taxon>
        <taxon>Bacillati</taxon>
        <taxon>Actinomycetota</taxon>
        <taxon>Actinomycetes</taxon>
        <taxon>Micrococcales</taxon>
        <taxon>Cellulomonadaceae</taxon>
        <taxon>Cellulomonas</taxon>
    </lineage>
</organism>
<name>A0A0A0B2V3_9CELL</name>
<evidence type="ECO:0000256" key="1">
    <source>
        <dbReference type="SAM" id="Phobius"/>
    </source>
</evidence>
<keyword evidence="1" id="KW-1133">Transmembrane helix</keyword>
<gene>
    <name evidence="2" type="ORF">Q760_08430</name>
</gene>
<dbReference type="Proteomes" id="UP000029833">
    <property type="component" value="Unassembled WGS sequence"/>
</dbReference>
<dbReference type="AlphaFoldDB" id="A0A0A0B2V3"/>
<keyword evidence="1" id="KW-0812">Transmembrane</keyword>
<feature type="transmembrane region" description="Helical" evidence="1">
    <location>
        <begin position="53"/>
        <end position="73"/>
    </location>
</feature>
<protein>
    <submittedName>
        <fullName evidence="2">Uncharacterized protein</fullName>
    </submittedName>
</protein>
<proteinExistence type="predicted"/>
<evidence type="ECO:0000313" key="3">
    <source>
        <dbReference type="Proteomes" id="UP000029833"/>
    </source>
</evidence>
<keyword evidence="3" id="KW-1185">Reference proteome</keyword>
<dbReference type="EMBL" id="AXNT01000200">
    <property type="protein sequence ID" value="KGM00482.1"/>
    <property type="molecule type" value="Genomic_DNA"/>
</dbReference>
<feature type="transmembrane region" description="Helical" evidence="1">
    <location>
        <begin position="28"/>
        <end position="47"/>
    </location>
</feature>
<dbReference type="RefSeq" id="WP_034635336.1">
    <property type="nucleotide sequence ID" value="NZ_AXNT01000200.1"/>
</dbReference>
<comment type="caution">
    <text evidence="2">The sequence shown here is derived from an EMBL/GenBank/DDBJ whole genome shotgun (WGS) entry which is preliminary data.</text>
</comment>